<gene>
    <name evidence="1" type="ORF">PA27867_0196</name>
</gene>
<protein>
    <submittedName>
        <fullName evidence="1">Uncharacterized protein</fullName>
    </submittedName>
</protein>
<accession>A0A1B1BF17</accession>
<evidence type="ECO:0000313" key="2">
    <source>
        <dbReference type="Proteomes" id="UP000092582"/>
    </source>
</evidence>
<dbReference type="KEGG" id="cart:PA27867_0196"/>
<sequence>MNNVAVHRVKTLVGRVVRKLAPETMRTLEYAGDLRRLDERLPGVVRRVDDLQTRMEGVEHRLAELDGVPLAVDELRRDSLRVAELTDLVVTALGTLPRPAGERRPPQ</sequence>
<dbReference type="AlphaFoldDB" id="A0A1B1BF17"/>
<dbReference type="Proteomes" id="UP000092582">
    <property type="component" value="Chromosome 1"/>
</dbReference>
<dbReference type="OrthoDB" id="4981275at2"/>
<name>A0A1B1BF17_9MICO</name>
<keyword evidence="2" id="KW-1185">Reference proteome</keyword>
<dbReference type="RefSeq" id="WP_066591960.1">
    <property type="nucleotide sequence ID" value="NZ_CP016282.1"/>
</dbReference>
<reference evidence="1 2" key="1">
    <citation type="submission" date="2016-06" db="EMBL/GenBank/DDBJ databases">
        <title>Genome sequencing of Cryobacterium arcticum PAMC 27867.</title>
        <authorList>
            <person name="Lee J."/>
            <person name="Kim O.-S."/>
        </authorList>
    </citation>
    <scope>NUCLEOTIDE SEQUENCE [LARGE SCALE GENOMIC DNA]</scope>
    <source>
        <strain evidence="1 2">PAMC 27867</strain>
    </source>
</reference>
<evidence type="ECO:0000313" key="1">
    <source>
        <dbReference type="EMBL" id="ANP71170.1"/>
    </source>
</evidence>
<proteinExistence type="predicted"/>
<dbReference type="EMBL" id="CP016282">
    <property type="protein sequence ID" value="ANP71170.1"/>
    <property type="molecule type" value="Genomic_DNA"/>
</dbReference>
<organism evidence="1 2">
    <name type="scientific">Cryobacterium arcticum</name>
    <dbReference type="NCBI Taxonomy" id="670052"/>
    <lineage>
        <taxon>Bacteria</taxon>
        <taxon>Bacillati</taxon>
        <taxon>Actinomycetota</taxon>
        <taxon>Actinomycetes</taxon>
        <taxon>Micrococcales</taxon>
        <taxon>Microbacteriaceae</taxon>
        <taxon>Cryobacterium</taxon>
    </lineage>
</organism>